<reference evidence="1" key="2">
    <citation type="journal article" date="2022" name="New Phytol.">
        <title>Evolutionary transition to the ectomycorrhizal habit in the genomes of a hyperdiverse lineage of mushroom-forming fungi.</title>
        <authorList>
            <person name="Looney B."/>
            <person name="Miyauchi S."/>
            <person name="Morin E."/>
            <person name="Drula E."/>
            <person name="Courty P.E."/>
            <person name="Kohler A."/>
            <person name="Kuo A."/>
            <person name="LaButti K."/>
            <person name="Pangilinan J."/>
            <person name="Lipzen A."/>
            <person name="Riley R."/>
            <person name="Andreopoulos W."/>
            <person name="He G."/>
            <person name="Johnson J."/>
            <person name="Nolan M."/>
            <person name="Tritt A."/>
            <person name="Barry K.W."/>
            <person name="Grigoriev I.V."/>
            <person name="Nagy L.G."/>
            <person name="Hibbett D."/>
            <person name="Henrissat B."/>
            <person name="Matheny P.B."/>
            <person name="Labbe J."/>
            <person name="Martin F.M."/>
        </authorList>
    </citation>
    <scope>NUCLEOTIDE SEQUENCE</scope>
    <source>
        <strain evidence="1">HHB10654</strain>
    </source>
</reference>
<gene>
    <name evidence="1" type="ORF">BV25DRAFT_1811118</name>
</gene>
<organism evidence="1 2">
    <name type="scientific">Artomyces pyxidatus</name>
    <dbReference type="NCBI Taxonomy" id="48021"/>
    <lineage>
        <taxon>Eukaryota</taxon>
        <taxon>Fungi</taxon>
        <taxon>Dikarya</taxon>
        <taxon>Basidiomycota</taxon>
        <taxon>Agaricomycotina</taxon>
        <taxon>Agaricomycetes</taxon>
        <taxon>Russulales</taxon>
        <taxon>Auriscalpiaceae</taxon>
        <taxon>Artomyces</taxon>
    </lineage>
</organism>
<reference evidence="1" key="1">
    <citation type="submission" date="2021-03" db="EMBL/GenBank/DDBJ databases">
        <authorList>
            <consortium name="DOE Joint Genome Institute"/>
            <person name="Ahrendt S."/>
            <person name="Looney B.P."/>
            <person name="Miyauchi S."/>
            <person name="Morin E."/>
            <person name="Drula E."/>
            <person name="Courty P.E."/>
            <person name="Chicoki N."/>
            <person name="Fauchery L."/>
            <person name="Kohler A."/>
            <person name="Kuo A."/>
            <person name="Labutti K."/>
            <person name="Pangilinan J."/>
            <person name="Lipzen A."/>
            <person name="Riley R."/>
            <person name="Andreopoulos W."/>
            <person name="He G."/>
            <person name="Johnson J."/>
            <person name="Barry K.W."/>
            <person name="Grigoriev I.V."/>
            <person name="Nagy L."/>
            <person name="Hibbett D."/>
            <person name="Henrissat B."/>
            <person name="Matheny P.B."/>
            <person name="Labbe J."/>
            <person name="Martin F."/>
        </authorList>
    </citation>
    <scope>NUCLEOTIDE SEQUENCE</scope>
    <source>
        <strain evidence="1">HHB10654</strain>
    </source>
</reference>
<accession>A0ACB8SPY4</accession>
<comment type="caution">
    <text evidence="1">The sequence shown here is derived from an EMBL/GenBank/DDBJ whole genome shotgun (WGS) entry which is preliminary data.</text>
</comment>
<keyword evidence="2" id="KW-1185">Reference proteome</keyword>
<sequence length="349" mass="38842">MFETVDFLLPGEAQDDSLVYSLLRCRPSSGGPSRFGKSTPISLVFVHGIGTHKETWLPVIEHLFEIQAASPQPGASIIVEAWIIDFPNHGQAGIINEDHFLRHPEAFGSYQGGRMLRTFLGSGLVMPHTNIIIVGHSCGTLVTVLSTIGYSPQDLPYSRIILVEPAMMSNSVFAKIDVEPIPVIALMELTKARKDIWPSRAAAHEWLRTHSPWKGWHPRSLELFVEHGLRDLPTAKYPHLTEGGVTLSCTREQESFCYSGLQDCVDALERLRELCTLIPIDCIFGNIATVISHKMQQGVFDVCRDKPNASTTVLDGAGHLIVQEDPHRLATTIWASMNKQKEETFRSRL</sequence>
<dbReference type="EMBL" id="MU277237">
    <property type="protein sequence ID" value="KAI0058257.1"/>
    <property type="molecule type" value="Genomic_DNA"/>
</dbReference>
<proteinExistence type="predicted"/>
<name>A0ACB8SPY4_9AGAM</name>
<dbReference type="Proteomes" id="UP000814140">
    <property type="component" value="Unassembled WGS sequence"/>
</dbReference>
<evidence type="ECO:0000313" key="1">
    <source>
        <dbReference type="EMBL" id="KAI0058257.1"/>
    </source>
</evidence>
<evidence type="ECO:0000313" key="2">
    <source>
        <dbReference type="Proteomes" id="UP000814140"/>
    </source>
</evidence>
<protein>
    <submittedName>
        <fullName evidence="1">Uncharacterized protein</fullName>
    </submittedName>
</protein>